<accession>A0A8D8XBV5</accession>
<organism evidence="1">
    <name type="scientific">Cacopsylla melanoneura</name>
    <dbReference type="NCBI Taxonomy" id="428564"/>
    <lineage>
        <taxon>Eukaryota</taxon>
        <taxon>Metazoa</taxon>
        <taxon>Ecdysozoa</taxon>
        <taxon>Arthropoda</taxon>
        <taxon>Hexapoda</taxon>
        <taxon>Insecta</taxon>
        <taxon>Pterygota</taxon>
        <taxon>Neoptera</taxon>
        <taxon>Paraneoptera</taxon>
        <taxon>Hemiptera</taxon>
        <taxon>Sternorrhyncha</taxon>
        <taxon>Psylloidea</taxon>
        <taxon>Psyllidae</taxon>
        <taxon>Psyllinae</taxon>
        <taxon>Cacopsylla</taxon>
    </lineage>
</organism>
<protein>
    <submittedName>
        <fullName evidence="1">Uncharacterized protein</fullName>
    </submittedName>
</protein>
<evidence type="ECO:0000313" key="1">
    <source>
        <dbReference type="EMBL" id="CAG6689329.1"/>
    </source>
</evidence>
<dbReference type="AlphaFoldDB" id="A0A8D8XBV5"/>
<dbReference type="EMBL" id="HBUF01291569">
    <property type="protein sequence ID" value="CAG6689331.1"/>
    <property type="molecule type" value="Transcribed_RNA"/>
</dbReference>
<name>A0A8D8XBV5_9HEMI</name>
<dbReference type="EMBL" id="HBUF01291566">
    <property type="protein sequence ID" value="CAG6689326.1"/>
    <property type="molecule type" value="Transcribed_RNA"/>
</dbReference>
<proteinExistence type="predicted"/>
<dbReference type="EMBL" id="HBUF01291568">
    <property type="protein sequence ID" value="CAG6689329.1"/>
    <property type="molecule type" value="Transcribed_RNA"/>
</dbReference>
<reference evidence="1" key="1">
    <citation type="submission" date="2021-05" db="EMBL/GenBank/DDBJ databases">
        <authorList>
            <person name="Alioto T."/>
            <person name="Alioto T."/>
            <person name="Gomez Garrido J."/>
        </authorList>
    </citation>
    <scope>NUCLEOTIDE SEQUENCE</scope>
</reference>
<sequence length="103" mass="10812">MLCCTVESTAPSAFLISSSKESMAAFLASSAALEAWVSALPRAEEMESLVLLICVSSNEDAAAFFSAANSSMSFFPFSSSSPALPPMSFSAPPSPPNMMLRYV</sequence>
<dbReference type="EMBL" id="HBUF01291564">
    <property type="protein sequence ID" value="CAG6689323.1"/>
    <property type="molecule type" value="Transcribed_RNA"/>
</dbReference>